<name>A0ABU2BM95_9MICC</name>
<evidence type="ECO:0000259" key="3">
    <source>
        <dbReference type="PROSITE" id="PS51352"/>
    </source>
</evidence>
<accession>A0ABU2BM95</accession>
<dbReference type="SUPFAM" id="SSF52833">
    <property type="entry name" value="Thioredoxin-like"/>
    <property type="match status" value="1"/>
</dbReference>
<dbReference type="InterPro" id="IPR005746">
    <property type="entry name" value="Thioredoxin"/>
</dbReference>
<feature type="domain" description="Thioredoxin" evidence="3">
    <location>
        <begin position="27"/>
        <end position="130"/>
    </location>
</feature>
<dbReference type="Gene3D" id="3.40.30.10">
    <property type="entry name" value="Glutaredoxin"/>
    <property type="match status" value="1"/>
</dbReference>
<dbReference type="InterPro" id="IPR036249">
    <property type="entry name" value="Thioredoxin-like_sf"/>
</dbReference>
<dbReference type="PANTHER" id="PTHR46115">
    <property type="entry name" value="THIOREDOXIN-LIKE PROTEIN 1"/>
    <property type="match status" value="1"/>
</dbReference>
<dbReference type="NCBIfam" id="TIGR01068">
    <property type="entry name" value="thioredoxin"/>
    <property type="match status" value="1"/>
</dbReference>
<dbReference type="PROSITE" id="PS51352">
    <property type="entry name" value="THIOREDOXIN_2"/>
    <property type="match status" value="1"/>
</dbReference>
<dbReference type="Pfam" id="PF00085">
    <property type="entry name" value="Thioredoxin"/>
    <property type="match status" value="1"/>
</dbReference>
<keyword evidence="1" id="KW-1015">Disulfide bond</keyword>
<evidence type="ECO:0000313" key="4">
    <source>
        <dbReference type="EMBL" id="MDR7359768.1"/>
    </source>
</evidence>
<keyword evidence="5" id="KW-1185">Reference proteome</keyword>
<evidence type="ECO:0000313" key="5">
    <source>
        <dbReference type="Proteomes" id="UP001183817"/>
    </source>
</evidence>
<comment type="caution">
    <text evidence="4">The sequence shown here is derived from an EMBL/GenBank/DDBJ whole genome shotgun (WGS) entry which is preliminary data.</text>
</comment>
<dbReference type="EMBL" id="JAVDYI010000001">
    <property type="protein sequence ID" value="MDR7359768.1"/>
    <property type="molecule type" value="Genomic_DNA"/>
</dbReference>
<dbReference type="PRINTS" id="PR00421">
    <property type="entry name" value="THIOREDOXIN"/>
</dbReference>
<organism evidence="4 5">
    <name type="scientific">Paeniglutamicibacter sulfureus</name>
    <dbReference type="NCBI Taxonomy" id="43666"/>
    <lineage>
        <taxon>Bacteria</taxon>
        <taxon>Bacillati</taxon>
        <taxon>Actinomycetota</taxon>
        <taxon>Actinomycetes</taxon>
        <taxon>Micrococcales</taxon>
        <taxon>Micrococcaceae</taxon>
        <taxon>Paeniglutamicibacter</taxon>
    </lineage>
</organism>
<protein>
    <recommendedName>
        <fullName evidence="2">Thioredoxin</fullName>
    </recommendedName>
</protein>
<evidence type="ECO:0000256" key="2">
    <source>
        <dbReference type="NCBIfam" id="TIGR01068"/>
    </source>
</evidence>
<dbReference type="CDD" id="cd02947">
    <property type="entry name" value="TRX_family"/>
    <property type="match status" value="1"/>
</dbReference>
<reference evidence="4 5" key="1">
    <citation type="submission" date="2023-07" db="EMBL/GenBank/DDBJ databases">
        <title>Sequencing the genomes of 1000 actinobacteria strains.</title>
        <authorList>
            <person name="Klenk H.-P."/>
        </authorList>
    </citation>
    <scope>NUCLEOTIDE SEQUENCE [LARGE SCALE GENOMIC DNA]</scope>
    <source>
        <strain evidence="4 5">DSM 20167</strain>
    </source>
</reference>
<dbReference type="PROSITE" id="PS00194">
    <property type="entry name" value="THIOREDOXIN_1"/>
    <property type="match status" value="1"/>
</dbReference>
<dbReference type="Proteomes" id="UP001183817">
    <property type="component" value="Unassembled WGS sequence"/>
</dbReference>
<sequence>MKTARESQKRGADCGDFGISRYRWYMATINITESEFTTTLDENDIVFVDFWAEWCGPCRQFAPVYDEISEKYPDVKFAKVDTEAEQGLARAANITSIPTLMAFRDKVLVFSQPGAMNASQLDDLIVAVKGIDMQHVHAQIAEQEAQAQ</sequence>
<gene>
    <name evidence="4" type="ORF">J2S64_003459</name>
</gene>
<dbReference type="InterPro" id="IPR017937">
    <property type="entry name" value="Thioredoxin_CS"/>
</dbReference>
<dbReference type="InterPro" id="IPR013766">
    <property type="entry name" value="Thioredoxin_domain"/>
</dbReference>
<evidence type="ECO:0000256" key="1">
    <source>
        <dbReference type="ARBA" id="ARBA00023157"/>
    </source>
</evidence>
<proteinExistence type="predicted"/>